<evidence type="ECO:0000313" key="5">
    <source>
        <dbReference type="Proteomes" id="UP001501266"/>
    </source>
</evidence>
<dbReference type="InterPro" id="IPR003870">
    <property type="entry name" value="DUF222"/>
</dbReference>
<feature type="compositionally biased region" description="Basic and acidic residues" evidence="2">
    <location>
        <begin position="279"/>
        <end position="289"/>
    </location>
</feature>
<dbReference type="Gene3D" id="1.10.30.50">
    <property type="match status" value="1"/>
</dbReference>
<evidence type="ECO:0000256" key="2">
    <source>
        <dbReference type="SAM" id="MobiDB-lite"/>
    </source>
</evidence>
<evidence type="ECO:0000256" key="1">
    <source>
        <dbReference type="ARBA" id="ARBA00023450"/>
    </source>
</evidence>
<dbReference type="SMART" id="SM00507">
    <property type="entry name" value="HNHc"/>
    <property type="match status" value="1"/>
</dbReference>
<dbReference type="InterPro" id="IPR002711">
    <property type="entry name" value="HNH"/>
</dbReference>
<dbReference type="Pfam" id="PF01844">
    <property type="entry name" value="HNH"/>
    <property type="match status" value="1"/>
</dbReference>
<gene>
    <name evidence="4" type="ORF">GCM10009640_20330</name>
</gene>
<comment type="similarity">
    <text evidence="1">Belongs to the Rv1128c/1148c/1588c/1702c/1945/3466 family.</text>
</comment>
<accession>A0ABN1YWJ5</accession>
<keyword evidence="5" id="KW-1185">Reference proteome</keyword>
<evidence type="ECO:0000313" key="4">
    <source>
        <dbReference type="EMBL" id="GAA1424337.1"/>
    </source>
</evidence>
<name>A0ABN1YWJ5_9MICO</name>
<organism evidence="4 5">
    <name type="scientific">Agrococcus citreus</name>
    <dbReference type="NCBI Taxonomy" id="84643"/>
    <lineage>
        <taxon>Bacteria</taxon>
        <taxon>Bacillati</taxon>
        <taxon>Actinomycetota</taxon>
        <taxon>Actinomycetes</taxon>
        <taxon>Micrococcales</taxon>
        <taxon>Microbacteriaceae</taxon>
        <taxon>Agrococcus</taxon>
    </lineage>
</organism>
<feature type="region of interest" description="Disordered" evidence="2">
    <location>
        <begin position="268"/>
        <end position="289"/>
    </location>
</feature>
<feature type="region of interest" description="Disordered" evidence="2">
    <location>
        <begin position="508"/>
        <end position="594"/>
    </location>
</feature>
<evidence type="ECO:0000259" key="3">
    <source>
        <dbReference type="SMART" id="SM00507"/>
    </source>
</evidence>
<dbReference type="InterPro" id="IPR003615">
    <property type="entry name" value="HNH_nuc"/>
</dbReference>
<dbReference type="Pfam" id="PF02720">
    <property type="entry name" value="DUF222"/>
    <property type="match status" value="1"/>
</dbReference>
<protein>
    <recommendedName>
        <fullName evidence="3">HNH nuclease domain-containing protein</fullName>
    </recommendedName>
</protein>
<dbReference type="EMBL" id="BAAAKK010000005">
    <property type="protein sequence ID" value="GAA1424337.1"/>
    <property type="molecule type" value="Genomic_DNA"/>
</dbReference>
<dbReference type="Proteomes" id="UP001501266">
    <property type="component" value="Unassembled WGS sequence"/>
</dbReference>
<feature type="compositionally biased region" description="Basic and acidic residues" evidence="2">
    <location>
        <begin position="561"/>
        <end position="573"/>
    </location>
</feature>
<comment type="caution">
    <text evidence="4">The sequence shown here is derived from an EMBL/GenBank/DDBJ whole genome shotgun (WGS) entry which is preliminary data.</text>
</comment>
<sequence>MGGRIYSPHKEAAMTSTEQARAAVAAARSLLAEAPSFSTASNGEVAELLGRVAELARVAESLQVRLAHEVEERTHGAADEPLCMLLGARHEREAVARAFGLGSRRALDLLLMARATSPSIAITGAAIPARYPGVAGALAEAEISFAQAHAIVSTIEPAAPRADVEQLAEAEQLLVGAATDPATPLPPEQLVVLARRCVALLDPDGVLPNDEQQRALRSLRIRQQRDGSWLTVIRSPAEDGSAIKAVVDAYTGPRVKVAFHDDHCDHGGGSGADCSSAERSLDDRSPEQKAHDAFVAMAKAHAASGDAPLAGGESPSLVFTGTMEAYGAYVQQLCNPDRTLTIEHTSSLVPIQHVDRLVCSADIHHLIVDEHGHPLWFGRAQRLFTRAQKRALAKRDKGCRVKGCGMPVAWCETHHIVPWQLGGATDVDNGILVCSYHHHEIHAGRLRVEKAGPEPGNWRIVPLLQPARWSGSASAAAPIATAIATATVASGSLAAAAPDSLAMRIPEPLAGTDVPTIASAEPREPRGPRSAECVPRQPRRPRVAPSASKASASRPSTSGPTERRLRTLLDDHGRARRRRVRADRLPRPGIVLRR</sequence>
<dbReference type="CDD" id="cd00085">
    <property type="entry name" value="HNHc"/>
    <property type="match status" value="1"/>
</dbReference>
<feature type="domain" description="HNH nuclease" evidence="3">
    <location>
        <begin position="387"/>
        <end position="439"/>
    </location>
</feature>
<proteinExistence type="inferred from homology"/>
<reference evidence="4 5" key="1">
    <citation type="journal article" date="2019" name="Int. J. Syst. Evol. Microbiol.">
        <title>The Global Catalogue of Microorganisms (GCM) 10K type strain sequencing project: providing services to taxonomists for standard genome sequencing and annotation.</title>
        <authorList>
            <consortium name="The Broad Institute Genomics Platform"/>
            <consortium name="The Broad Institute Genome Sequencing Center for Infectious Disease"/>
            <person name="Wu L."/>
            <person name="Ma J."/>
        </authorList>
    </citation>
    <scope>NUCLEOTIDE SEQUENCE [LARGE SCALE GENOMIC DNA]</scope>
    <source>
        <strain evidence="4 5">JCM 12398</strain>
    </source>
</reference>
<feature type="compositionally biased region" description="Low complexity" evidence="2">
    <location>
        <begin position="543"/>
        <end position="556"/>
    </location>
</feature>